<feature type="repeat" description="ANK" evidence="1">
    <location>
        <begin position="637"/>
        <end position="669"/>
    </location>
</feature>
<dbReference type="InterPro" id="IPR015943">
    <property type="entry name" value="WD40/YVTN_repeat-like_dom_sf"/>
</dbReference>
<dbReference type="InterPro" id="IPR001680">
    <property type="entry name" value="WD40_rpt"/>
</dbReference>
<feature type="region of interest" description="Disordered" evidence="3">
    <location>
        <begin position="577"/>
        <end position="602"/>
    </location>
</feature>
<dbReference type="Pfam" id="PF00400">
    <property type="entry name" value="WD40"/>
    <property type="match status" value="2"/>
</dbReference>
<dbReference type="PROSITE" id="PS50294">
    <property type="entry name" value="WD_REPEATS_REGION"/>
    <property type="match status" value="1"/>
</dbReference>
<dbReference type="PANTHER" id="PTHR19879:SF9">
    <property type="entry name" value="TRANSCRIPTION INITIATION FACTOR TFIID SUBUNIT 5"/>
    <property type="match status" value="1"/>
</dbReference>
<evidence type="ECO:0000256" key="3">
    <source>
        <dbReference type="SAM" id="MobiDB-lite"/>
    </source>
</evidence>
<reference evidence="4 5" key="1">
    <citation type="journal article" date="2021" name="BMC Genomics">
        <title>Telomere-to-telomere genome assembly of asparaginase-producing Trichoderma simmonsii.</title>
        <authorList>
            <person name="Chung D."/>
            <person name="Kwon Y.M."/>
            <person name="Yang Y."/>
        </authorList>
    </citation>
    <scope>NUCLEOTIDE SEQUENCE [LARGE SCALE GENOMIC DNA]</scope>
    <source>
        <strain evidence="4 5">GH-Sj1</strain>
    </source>
</reference>
<dbReference type="Gene3D" id="2.130.10.10">
    <property type="entry name" value="YVTN repeat-like/Quinoprotein amine dehydrogenase"/>
    <property type="match status" value="2"/>
</dbReference>
<dbReference type="PROSITE" id="PS50297">
    <property type="entry name" value="ANK_REP_REGION"/>
    <property type="match status" value="1"/>
</dbReference>
<evidence type="ECO:0000313" key="5">
    <source>
        <dbReference type="Proteomes" id="UP000826661"/>
    </source>
</evidence>
<dbReference type="PANTHER" id="PTHR19879">
    <property type="entry name" value="TRANSCRIPTION INITIATION FACTOR TFIID"/>
    <property type="match status" value="1"/>
</dbReference>
<evidence type="ECO:0000256" key="2">
    <source>
        <dbReference type="PROSITE-ProRule" id="PRU00221"/>
    </source>
</evidence>
<dbReference type="Proteomes" id="UP000826661">
    <property type="component" value="Chromosome V"/>
</dbReference>
<dbReference type="SMART" id="SM00248">
    <property type="entry name" value="ANK"/>
    <property type="match status" value="2"/>
</dbReference>
<proteinExistence type="predicted"/>
<dbReference type="InterPro" id="IPR036770">
    <property type="entry name" value="Ankyrin_rpt-contain_sf"/>
</dbReference>
<dbReference type="CDD" id="cd00200">
    <property type="entry name" value="WD40"/>
    <property type="match status" value="1"/>
</dbReference>
<dbReference type="SUPFAM" id="SSF50978">
    <property type="entry name" value="WD40 repeat-like"/>
    <property type="match status" value="1"/>
</dbReference>
<keyword evidence="2" id="KW-0853">WD repeat</keyword>
<dbReference type="SMART" id="SM00320">
    <property type="entry name" value="WD40"/>
    <property type="match status" value="7"/>
</dbReference>
<name>A0A8G0LMM2_9HYPO</name>
<dbReference type="InterPro" id="IPR036322">
    <property type="entry name" value="WD40_repeat_dom_sf"/>
</dbReference>
<dbReference type="Gene3D" id="1.25.40.20">
    <property type="entry name" value="Ankyrin repeat-containing domain"/>
    <property type="match status" value="1"/>
</dbReference>
<dbReference type="PROSITE" id="PS50082">
    <property type="entry name" value="WD_REPEATS_2"/>
    <property type="match status" value="1"/>
</dbReference>
<keyword evidence="5" id="KW-1185">Reference proteome</keyword>
<sequence>MSANMSVSTLTQQCLDKLHEAMSQKNDSEHQDHLENRLAGFNLWVDNVGALAKSGASLDSRFRSRPDDLDLVKNILNLLSDFLDEYKYAIHNGLSIDEPLLDIDSAIRNLAKIGIAIRRTGKASRSRRAYQSFNPDEHHEFKQHLECLILLRPSEIPSQLSGLGISSVNELIDAASDESSEKTDVLKTKLEQLAESRMEDLASSKLNEIQKRLVDANLRRRHNFLLAQKRSQRVKKTAQTKFTPDNHESDIAPLEIAKVTLRAKVIDQANVLASMEPKDVPTQNTAAPTVTGYTIASTAEGTLQFDLAKSQQRAPTVAPSQISFIAANTEFPKPPPSFRSQFMFKCPCCCQSLPSEDFASPSRWRQHLIEDLCPYTCIAQSCPTPDKLFTTRKAWELHFENDHSPQWQCLLCNEDDEPFSSEEDITTHTLTQHKQELSKYELSFLLSSAEVRYMGLEACPLCSSHGPQDSTELVDHVVHHAYEFALRALPWPQSVKENLNKPIGTFSLPEDASNSEQLEKWLDNLEGSAKELSISSFDKMDHSPPEEDGNTLEEDYFANNGYFEDREMADFSKRQTAQRRSSIVWSEPSGSDLANQDGVNDPTQAEMDFSAAVSRGDEDAVRSMIEDCQAFDSGGKIRKRALMAAVQGGNIAIVKQLLRSGIDIDSEDEYGRTALFLAVERNNIPMVRHLIESGSDENNKDHWDLTALQRIIQRGDEKIISALFTPKIYQRFPYDQSQTLLTWAEDKGHIFAAEVLTELREEYESMLSRAQETFNIEDRAAAAQTVIPGNDWYALINPALEPLYFRLINTLPYEDLDYVTKVALSYNGKYIATGDEMGIVRIFSVETVRKVFQVDLGTNDVIFDICFSPDGRSLATTCDHLIKVFDIDMKTVQHTFMHDSDVYALDTSYDGRLLASGDSHGTVRIWDMDQGVEIKKFTTTKEISSIKIYPDSHFVAVSCYEGGDVYIWNLKTDALKERISDDRDEVNFTFFSSDGKHMATENNRSIKLWDQDTGECLSSLEVDSGGVVESVLLTPDDRWIAVAQFDEPVRFWDWTTRECHYLMHKQRRIWKMAVSPLGGCFATNAGDDTVYIWSYGPRRQT</sequence>
<evidence type="ECO:0008006" key="6">
    <source>
        <dbReference type="Google" id="ProtNLM"/>
    </source>
</evidence>
<gene>
    <name evidence="4" type="ORF">H0G86_009815</name>
</gene>
<protein>
    <recommendedName>
        <fullName evidence="6">C2H2-type domain-containing protein</fullName>
    </recommendedName>
</protein>
<evidence type="ECO:0000313" key="4">
    <source>
        <dbReference type="EMBL" id="QYT02830.1"/>
    </source>
</evidence>
<dbReference type="SUPFAM" id="SSF48403">
    <property type="entry name" value="Ankyrin repeat"/>
    <property type="match status" value="1"/>
</dbReference>
<dbReference type="EMBL" id="CP075868">
    <property type="protein sequence ID" value="QYT02830.1"/>
    <property type="molecule type" value="Genomic_DNA"/>
</dbReference>
<accession>A0A8G0LMM2</accession>
<organism evidence="4 5">
    <name type="scientific">Trichoderma simmonsii</name>
    <dbReference type="NCBI Taxonomy" id="1491479"/>
    <lineage>
        <taxon>Eukaryota</taxon>
        <taxon>Fungi</taxon>
        <taxon>Dikarya</taxon>
        <taxon>Ascomycota</taxon>
        <taxon>Pezizomycotina</taxon>
        <taxon>Sordariomycetes</taxon>
        <taxon>Hypocreomycetidae</taxon>
        <taxon>Hypocreales</taxon>
        <taxon>Hypocreaceae</taxon>
        <taxon>Trichoderma</taxon>
    </lineage>
</organism>
<feature type="repeat" description="ANK" evidence="1">
    <location>
        <begin position="670"/>
        <end position="702"/>
    </location>
</feature>
<dbReference type="Pfam" id="PF12796">
    <property type="entry name" value="Ank_2"/>
    <property type="match status" value="1"/>
</dbReference>
<dbReference type="AlphaFoldDB" id="A0A8G0LMM2"/>
<keyword evidence="1" id="KW-0040">ANK repeat</keyword>
<dbReference type="PROSITE" id="PS50088">
    <property type="entry name" value="ANK_REPEAT"/>
    <property type="match status" value="2"/>
</dbReference>
<feature type="repeat" description="WD" evidence="2">
    <location>
        <begin position="895"/>
        <end position="936"/>
    </location>
</feature>
<dbReference type="InterPro" id="IPR002110">
    <property type="entry name" value="Ankyrin_rpt"/>
</dbReference>
<evidence type="ECO:0000256" key="1">
    <source>
        <dbReference type="PROSITE-ProRule" id="PRU00023"/>
    </source>
</evidence>